<dbReference type="SUPFAM" id="SSF47473">
    <property type="entry name" value="EF-hand"/>
    <property type="match status" value="1"/>
</dbReference>
<dbReference type="CDD" id="cd08591">
    <property type="entry name" value="PI-PLCc_beta"/>
    <property type="match status" value="1"/>
</dbReference>
<dbReference type="SUPFAM" id="SSF51695">
    <property type="entry name" value="PLC-like phosphodiesterases"/>
    <property type="match status" value="1"/>
</dbReference>
<protein>
    <recommendedName>
        <fullName evidence="1 6">Phosphoinositide phospholipase C</fullName>
        <ecNumber evidence="1 6">3.1.4.11</ecNumber>
    </recommendedName>
</protein>
<keyword evidence="9" id="KW-1185">Reference proteome</keyword>
<organism evidence="9 10">
    <name type="scientific">Diaphorina citri</name>
    <name type="common">Asian citrus psyllid</name>
    <dbReference type="NCBI Taxonomy" id="121845"/>
    <lineage>
        <taxon>Eukaryota</taxon>
        <taxon>Metazoa</taxon>
        <taxon>Ecdysozoa</taxon>
        <taxon>Arthropoda</taxon>
        <taxon>Hexapoda</taxon>
        <taxon>Insecta</taxon>
        <taxon>Pterygota</taxon>
        <taxon>Neoptera</taxon>
        <taxon>Paraneoptera</taxon>
        <taxon>Hemiptera</taxon>
        <taxon>Sternorrhyncha</taxon>
        <taxon>Psylloidea</taxon>
        <taxon>Psyllidae</taxon>
        <taxon>Diaphorininae</taxon>
        <taxon>Diaphorina</taxon>
    </lineage>
</organism>
<evidence type="ECO:0000256" key="6">
    <source>
        <dbReference type="RuleBase" id="RU361133"/>
    </source>
</evidence>
<keyword evidence="3 6" id="KW-0442">Lipid degradation</keyword>
<evidence type="ECO:0000256" key="4">
    <source>
        <dbReference type="ARBA" id="ARBA00023098"/>
    </source>
</evidence>
<feature type="domain" description="PI-PLC Y-box" evidence="8">
    <location>
        <begin position="378"/>
        <end position="494"/>
    </location>
</feature>
<dbReference type="InterPro" id="IPR001192">
    <property type="entry name" value="PI-PLC_fam"/>
</dbReference>
<dbReference type="PROSITE" id="PS50007">
    <property type="entry name" value="PIPLC_X_DOMAIN"/>
    <property type="match status" value="1"/>
</dbReference>
<dbReference type="Pfam" id="PF00387">
    <property type="entry name" value="PI-PLC-Y"/>
    <property type="match status" value="1"/>
</dbReference>
<dbReference type="InterPro" id="IPR000909">
    <property type="entry name" value="PLipase_C_PInositol-sp_X_dom"/>
</dbReference>
<dbReference type="FunFam" id="1.10.238.10:FF:000024">
    <property type="entry name" value="1-phosphatidylinositol 4,5-bisphosphate phosphodiesterase"/>
    <property type="match status" value="1"/>
</dbReference>
<dbReference type="InterPro" id="IPR001711">
    <property type="entry name" value="PLipase_C_Pinositol-sp_Y"/>
</dbReference>
<dbReference type="PaxDb" id="121845-A0A3Q0IYR6"/>
<gene>
    <name evidence="10" type="primary">LOC103509434</name>
</gene>
<dbReference type="GeneID" id="103509434"/>
<dbReference type="GO" id="GO:0004435">
    <property type="term" value="F:phosphatidylinositol-4,5-bisphosphate phospholipase C activity"/>
    <property type="evidence" value="ECO:0007669"/>
    <property type="project" value="UniProtKB-EC"/>
</dbReference>
<dbReference type="InterPro" id="IPR011992">
    <property type="entry name" value="EF-hand-dom_pair"/>
</dbReference>
<dbReference type="AlphaFoldDB" id="A0A3Q0IYR6"/>
<dbReference type="Gene3D" id="1.10.238.10">
    <property type="entry name" value="EF-hand"/>
    <property type="match status" value="1"/>
</dbReference>
<dbReference type="GO" id="GO:0051209">
    <property type="term" value="P:release of sequestered calcium ion into cytosol"/>
    <property type="evidence" value="ECO:0007669"/>
    <property type="project" value="TreeGrafter"/>
</dbReference>
<dbReference type="PANTHER" id="PTHR10336:SF36">
    <property type="entry name" value="1-PHOSPHATIDYLINOSITOL 4,5-BISPHOSPHATE PHOSPHODIESTERASE BETA-4"/>
    <property type="match status" value="1"/>
</dbReference>
<comment type="catalytic activity">
    <reaction evidence="6">
        <text>a 1,2-diacyl-sn-glycero-3-phospho-(1D-myo-inositol-4,5-bisphosphate) + H2O = 1D-myo-inositol 1,4,5-trisphosphate + a 1,2-diacyl-sn-glycerol + H(+)</text>
        <dbReference type="Rhea" id="RHEA:33179"/>
        <dbReference type="ChEBI" id="CHEBI:15377"/>
        <dbReference type="ChEBI" id="CHEBI:15378"/>
        <dbReference type="ChEBI" id="CHEBI:17815"/>
        <dbReference type="ChEBI" id="CHEBI:58456"/>
        <dbReference type="ChEBI" id="CHEBI:203600"/>
        <dbReference type="EC" id="3.1.4.11"/>
    </reaction>
</comment>
<name>A0A3Q0IYR6_DIACI</name>
<dbReference type="Gene3D" id="2.30.29.240">
    <property type="match status" value="1"/>
</dbReference>
<dbReference type="GO" id="GO:0048015">
    <property type="term" value="P:phosphatidylinositol-mediated signaling"/>
    <property type="evidence" value="ECO:0007669"/>
    <property type="project" value="TreeGrafter"/>
</dbReference>
<evidence type="ECO:0000256" key="1">
    <source>
        <dbReference type="ARBA" id="ARBA00012368"/>
    </source>
</evidence>
<evidence type="ECO:0000256" key="7">
    <source>
        <dbReference type="SAM" id="MobiDB-lite"/>
    </source>
</evidence>
<evidence type="ECO:0000313" key="10">
    <source>
        <dbReference type="RefSeq" id="XP_026679575.1"/>
    </source>
</evidence>
<dbReference type="SMART" id="SM00148">
    <property type="entry name" value="PLCXc"/>
    <property type="match status" value="1"/>
</dbReference>
<keyword evidence="5" id="KW-0807">Transducer</keyword>
<dbReference type="Pfam" id="PF00388">
    <property type="entry name" value="PI-PLC-X"/>
    <property type="match status" value="1"/>
</dbReference>
<evidence type="ECO:0000256" key="3">
    <source>
        <dbReference type="ARBA" id="ARBA00022963"/>
    </source>
</evidence>
<dbReference type="Pfam" id="PF22631">
    <property type="entry name" value="PLCB1-4-like_EFh"/>
    <property type="match status" value="1"/>
</dbReference>
<dbReference type="GO" id="GO:0016042">
    <property type="term" value="P:lipid catabolic process"/>
    <property type="evidence" value="ECO:0007669"/>
    <property type="project" value="UniProtKB-KW"/>
</dbReference>
<dbReference type="InterPro" id="IPR053945">
    <property type="entry name" value="PLCB1-4-like_EFh"/>
</dbReference>
<dbReference type="PRINTS" id="PR00390">
    <property type="entry name" value="PHPHLIPASEC"/>
</dbReference>
<dbReference type="PROSITE" id="PS50008">
    <property type="entry name" value="PIPLC_Y_DOMAIN"/>
    <property type="match status" value="1"/>
</dbReference>
<dbReference type="InterPro" id="IPR017946">
    <property type="entry name" value="PLC-like_Pdiesterase_TIM-brl"/>
</dbReference>
<keyword evidence="4 6" id="KW-0443">Lipid metabolism</keyword>
<feature type="region of interest" description="Disordered" evidence="7">
    <location>
        <begin position="338"/>
        <end position="364"/>
    </location>
</feature>
<dbReference type="GO" id="GO:0046488">
    <property type="term" value="P:phosphatidylinositol metabolic process"/>
    <property type="evidence" value="ECO:0007669"/>
    <property type="project" value="TreeGrafter"/>
</dbReference>
<dbReference type="SMART" id="SM00149">
    <property type="entry name" value="PLCYc"/>
    <property type="match status" value="1"/>
</dbReference>
<dbReference type="STRING" id="121845.A0A3Q0IYR6"/>
<evidence type="ECO:0000259" key="8">
    <source>
        <dbReference type="PROSITE" id="PS50008"/>
    </source>
</evidence>
<dbReference type="EC" id="3.1.4.11" evidence="1 6"/>
<keyword evidence="2 6" id="KW-0378">Hydrolase</keyword>
<reference evidence="10" key="1">
    <citation type="submission" date="2025-08" db="UniProtKB">
        <authorList>
            <consortium name="RefSeq"/>
        </authorList>
    </citation>
    <scope>IDENTIFICATION</scope>
</reference>
<dbReference type="RefSeq" id="XP_026679575.1">
    <property type="nucleotide sequence ID" value="XM_026823774.1"/>
</dbReference>
<sequence>MRLGMLVEAKGKVPVKVVSRTFASGKTEKLVYQTMAELGLPSGKNDVIEPADFTFDKFYELYHKICPRNDIEELFQSITKGKAETINLDQFITFLNEKQRDPRLNEILYPLYDEKRALEIINTYEQNEEIRNEKSFSKDGLIRYLMSDENAPVFLDRLDFYMDMDQPLAHYYINSSHNTYLSGRQFGGKSSVEMYRQTLLAGCRCVELDCWDGKGEDEEPIITHGKAMCTDILFKDVIYALRDTAFVTSDFPVILSFENHCCKTQQYKLAKYCDEILGDLLLKECLPDYPCEPGVPLPPPSLLKRKILIKNKRLKQEVEKRELELFRQGQFVIEDEEKEDATAAIPVPEEKKDEPEPEADAPPPIQYTGSTTNVHPWLSSMVNYAQPIKFQGFDVAEQKNIHHNMSSFAETAGLGYLKSQAIEFVNYNKRQMSRIYPKGTRADSSNYMPQVFWNAGCQMVSLNFQTPDLPMQLNQGKFEYNGNCGYLLKPDFMRRSDRSFDPFAESPVDGVIAAQCAVQVCVLKMRTR</sequence>
<dbReference type="FunFam" id="3.20.20.190:FF:000005">
    <property type="entry name" value="1-phosphatidylinositol 4,5-bisphosphate phosphodiesterase"/>
    <property type="match status" value="1"/>
</dbReference>
<evidence type="ECO:0000256" key="5">
    <source>
        <dbReference type="ARBA" id="ARBA00023224"/>
    </source>
</evidence>
<dbReference type="Proteomes" id="UP000079169">
    <property type="component" value="Unplaced"/>
</dbReference>
<accession>A0A3Q0IYR6</accession>
<evidence type="ECO:0000313" key="9">
    <source>
        <dbReference type="Proteomes" id="UP000079169"/>
    </source>
</evidence>
<evidence type="ECO:0000256" key="2">
    <source>
        <dbReference type="ARBA" id="ARBA00022801"/>
    </source>
</evidence>
<dbReference type="KEGG" id="dci:103509434"/>
<dbReference type="PANTHER" id="PTHR10336">
    <property type="entry name" value="PHOSPHOINOSITIDE-SPECIFIC PHOSPHOLIPASE C FAMILY PROTEIN"/>
    <property type="match status" value="1"/>
</dbReference>
<proteinExistence type="predicted"/>
<dbReference type="Gene3D" id="3.20.20.190">
    <property type="entry name" value="Phosphatidylinositol (PI) phosphodiesterase"/>
    <property type="match status" value="1"/>
</dbReference>